<dbReference type="Gene3D" id="3.40.30.10">
    <property type="entry name" value="Glutaredoxin"/>
    <property type="match status" value="1"/>
</dbReference>
<dbReference type="Pfam" id="PF02798">
    <property type="entry name" value="GST_N"/>
    <property type="match status" value="1"/>
</dbReference>
<dbReference type="InterPro" id="IPR004045">
    <property type="entry name" value="Glutathione_S-Trfase_N"/>
</dbReference>
<proteinExistence type="inferred from homology"/>
<dbReference type="InterPro" id="IPR010987">
    <property type="entry name" value="Glutathione-S-Trfase_C-like"/>
</dbReference>
<feature type="domain" description="GST N-terminal" evidence="2">
    <location>
        <begin position="1"/>
        <end position="82"/>
    </location>
</feature>
<comment type="similarity">
    <text evidence="1">Belongs to the GST superfamily.</text>
</comment>
<dbReference type="FunFam" id="1.20.1050.10:FF:000007">
    <property type="entry name" value="Glutathione S-transferase 1-1"/>
    <property type="match status" value="1"/>
</dbReference>
<dbReference type="SFLD" id="SFLDS00019">
    <property type="entry name" value="Glutathione_Transferase_(cytos"/>
    <property type="match status" value="1"/>
</dbReference>
<dbReference type="GO" id="GO:0004364">
    <property type="term" value="F:glutathione transferase activity"/>
    <property type="evidence" value="ECO:0007669"/>
    <property type="project" value="TreeGrafter"/>
</dbReference>
<evidence type="ECO:0000259" key="2">
    <source>
        <dbReference type="PROSITE" id="PS50404"/>
    </source>
</evidence>
<dbReference type="SUPFAM" id="SSF47616">
    <property type="entry name" value="GST C-terminal domain-like"/>
    <property type="match status" value="1"/>
</dbReference>
<keyword evidence="5" id="KW-1185">Reference proteome</keyword>
<gene>
    <name evidence="4" type="ORF">OSB1V03_LOCUS11426</name>
</gene>
<dbReference type="FunFam" id="3.40.30.10:FF:000202">
    <property type="entry name" value="glutathione S-transferase 1"/>
    <property type="match status" value="1"/>
</dbReference>
<feature type="domain" description="GST C-terminal" evidence="3">
    <location>
        <begin position="88"/>
        <end position="209"/>
    </location>
</feature>
<dbReference type="SFLD" id="SFLDG00358">
    <property type="entry name" value="Main_(cytGST)"/>
    <property type="match status" value="1"/>
</dbReference>
<dbReference type="Proteomes" id="UP000759131">
    <property type="component" value="Unassembled WGS sequence"/>
</dbReference>
<dbReference type="SFLD" id="SFLDG01153">
    <property type="entry name" value="Main.4:_Theta-like"/>
    <property type="match status" value="1"/>
</dbReference>
<dbReference type="SUPFAM" id="SSF52833">
    <property type="entry name" value="Thioredoxin-like"/>
    <property type="match status" value="1"/>
</dbReference>
<dbReference type="Gene3D" id="1.20.1050.10">
    <property type="match status" value="1"/>
</dbReference>
<dbReference type="PANTHER" id="PTHR43969:SF7">
    <property type="entry name" value="GST-CONTAINING FLYWCH ZINC-FINGER PROTEIN"/>
    <property type="match status" value="1"/>
</dbReference>
<dbReference type="InterPro" id="IPR040079">
    <property type="entry name" value="Glutathione_S-Trfase"/>
</dbReference>
<dbReference type="GO" id="GO:0006749">
    <property type="term" value="P:glutathione metabolic process"/>
    <property type="evidence" value="ECO:0007669"/>
    <property type="project" value="TreeGrafter"/>
</dbReference>
<dbReference type="InterPro" id="IPR036249">
    <property type="entry name" value="Thioredoxin-like_sf"/>
</dbReference>
<dbReference type="AlphaFoldDB" id="A0A7R9KZ50"/>
<accession>A0A7R9KZ50</accession>
<dbReference type="InterPro" id="IPR036282">
    <property type="entry name" value="Glutathione-S-Trfase_C_sf"/>
</dbReference>
<dbReference type="EMBL" id="CAJPIZ010008880">
    <property type="protein sequence ID" value="CAG2111445.1"/>
    <property type="molecule type" value="Genomic_DNA"/>
</dbReference>
<reference evidence="4" key="1">
    <citation type="submission" date="2020-11" db="EMBL/GenBank/DDBJ databases">
        <authorList>
            <person name="Tran Van P."/>
        </authorList>
    </citation>
    <scope>NUCLEOTIDE SEQUENCE</scope>
</reference>
<dbReference type="PROSITE" id="PS50404">
    <property type="entry name" value="GST_NTER"/>
    <property type="match status" value="1"/>
</dbReference>
<dbReference type="PANTHER" id="PTHR43969">
    <property type="entry name" value="GLUTATHIONE S TRANSFERASE D10, ISOFORM A-RELATED"/>
    <property type="match status" value="1"/>
</dbReference>
<dbReference type="CDD" id="cd03177">
    <property type="entry name" value="GST_C_Delta_Epsilon"/>
    <property type="match status" value="1"/>
</dbReference>
<name>A0A7R9KZ50_9ACAR</name>
<evidence type="ECO:0008006" key="6">
    <source>
        <dbReference type="Google" id="ProtNLM"/>
    </source>
</evidence>
<evidence type="ECO:0000259" key="3">
    <source>
        <dbReference type="PROSITE" id="PS50405"/>
    </source>
</evidence>
<organism evidence="4">
    <name type="scientific">Medioppia subpectinata</name>
    <dbReference type="NCBI Taxonomy" id="1979941"/>
    <lineage>
        <taxon>Eukaryota</taxon>
        <taxon>Metazoa</taxon>
        <taxon>Ecdysozoa</taxon>
        <taxon>Arthropoda</taxon>
        <taxon>Chelicerata</taxon>
        <taxon>Arachnida</taxon>
        <taxon>Acari</taxon>
        <taxon>Acariformes</taxon>
        <taxon>Sarcoptiformes</taxon>
        <taxon>Oribatida</taxon>
        <taxon>Brachypylina</taxon>
        <taxon>Oppioidea</taxon>
        <taxon>Oppiidae</taxon>
        <taxon>Medioppia</taxon>
    </lineage>
</organism>
<dbReference type="Pfam" id="PF00043">
    <property type="entry name" value="GST_C"/>
    <property type="match status" value="1"/>
</dbReference>
<dbReference type="PROSITE" id="PS50405">
    <property type="entry name" value="GST_CTER"/>
    <property type="match status" value="1"/>
</dbReference>
<protein>
    <recommendedName>
        <fullName evidence="6">Glutathione S-transferase</fullName>
    </recommendedName>
</protein>
<evidence type="ECO:0000313" key="5">
    <source>
        <dbReference type="Proteomes" id="UP000759131"/>
    </source>
</evidence>
<evidence type="ECO:0000256" key="1">
    <source>
        <dbReference type="RuleBase" id="RU003494"/>
    </source>
</evidence>
<evidence type="ECO:0000313" key="4">
    <source>
        <dbReference type="EMBL" id="CAD7631015.1"/>
    </source>
</evidence>
<sequence length="221" mass="25094">MSIDLYYNKFSGPSRAALMTVRQLNIDINLKQLDLSAGEHMTPEYLAINPNHKVPTLVDGEFVLWESRAIMQYLCNRYAPDSTLYPKDPKKRALVDRSLNFDFSFLAQLSEVMAAKIILGIEPPADKVTAVNGSFKLLDQLIGDNRYITGDNLTIADLSLVTITPYLEQGGIDLNLYPNVQRWADTLRDELPYYEEINIISQAEWDTQVEKYRAIMGAKPE</sequence>
<dbReference type="EMBL" id="OC863455">
    <property type="protein sequence ID" value="CAD7631015.1"/>
    <property type="molecule type" value="Genomic_DNA"/>
</dbReference>
<dbReference type="OrthoDB" id="6491150at2759"/>
<dbReference type="InterPro" id="IPR004046">
    <property type="entry name" value="GST_C"/>
</dbReference>
<dbReference type="CDD" id="cd03045">
    <property type="entry name" value="GST_N_Delta_Epsilon"/>
    <property type="match status" value="1"/>
</dbReference>